<organism evidence="1 2">
    <name type="scientific">Caldovatus sediminis</name>
    <dbReference type="NCBI Taxonomy" id="2041189"/>
    <lineage>
        <taxon>Bacteria</taxon>
        <taxon>Pseudomonadati</taxon>
        <taxon>Pseudomonadota</taxon>
        <taxon>Alphaproteobacteria</taxon>
        <taxon>Acetobacterales</taxon>
        <taxon>Roseomonadaceae</taxon>
        <taxon>Caldovatus</taxon>
    </lineage>
</organism>
<reference evidence="1 2" key="1">
    <citation type="journal article" date="2014" name="Int. J. Syst. Evol. Microbiol.">
        <title>Complete genome sequence of Corynebacterium casei LMG S-19264T (=DSM 44701T), isolated from a smear-ripened cheese.</title>
        <authorList>
            <consortium name="US DOE Joint Genome Institute (JGI-PGF)"/>
            <person name="Walter F."/>
            <person name="Albersmeier A."/>
            <person name="Kalinowski J."/>
            <person name="Ruckert C."/>
        </authorList>
    </citation>
    <scope>NUCLEOTIDE SEQUENCE [LARGE SCALE GENOMIC DNA]</scope>
    <source>
        <strain evidence="1 2">CGMCC 1.16330</strain>
    </source>
</reference>
<dbReference type="EMBL" id="BMKS01000004">
    <property type="protein sequence ID" value="GGG31012.1"/>
    <property type="molecule type" value="Genomic_DNA"/>
</dbReference>
<sequence>MQLLGIVDIVWQGRRIPVEKGAKLKLGGLKNNAIPYGRQVGRAQEFEPSEITATTHLRRGQRFSDLYAVDEGELQVICDTGQTYVFADAFLTDRPEMTSGEGGKIELKWAAGAPEELLNG</sequence>
<dbReference type="Proteomes" id="UP000597507">
    <property type="component" value="Unassembled WGS sequence"/>
</dbReference>
<name>A0A8J2ZB32_9PROT</name>
<protein>
    <submittedName>
        <fullName evidence="1">Uncharacterized protein</fullName>
    </submittedName>
</protein>
<evidence type="ECO:0000313" key="2">
    <source>
        <dbReference type="Proteomes" id="UP000597507"/>
    </source>
</evidence>
<accession>A0A8J2ZB32</accession>
<keyword evidence="2" id="KW-1185">Reference proteome</keyword>
<dbReference type="InterPro" id="IPR019596">
    <property type="entry name" value="Phage_Mu_GpM_tail_tub"/>
</dbReference>
<dbReference type="Pfam" id="PF10618">
    <property type="entry name" value="Tail_tube"/>
    <property type="match status" value="1"/>
</dbReference>
<comment type="caution">
    <text evidence="1">The sequence shown here is derived from an EMBL/GenBank/DDBJ whole genome shotgun (WGS) entry which is preliminary data.</text>
</comment>
<proteinExistence type="predicted"/>
<evidence type="ECO:0000313" key="1">
    <source>
        <dbReference type="EMBL" id="GGG31012.1"/>
    </source>
</evidence>
<gene>
    <name evidence="1" type="ORF">GCM10010964_18690</name>
</gene>
<dbReference type="AlphaFoldDB" id="A0A8J2ZB32"/>
<dbReference type="RefSeq" id="WP_188899734.1">
    <property type="nucleotide sequence ID" value="NZ_BMKS01000004.1"/>
</dbReference>